<dbReference type="AlphaFoldDB" id="I0KB44"/>
<dbReference type="STRING" id="1166018.FAES_3339"/>
<evidence type="ECO:0000313" key="2">
    <source>
        <dbReference type="Proteomes" id="UP000011058"/>
    </source>
</evidence>
<protein>
    <submittedName>
        <fullName evidence="1">Uncharacterized protein</fullName>
    </submittedName>
</protein>
<gene>
    <name evidence="1" type="ORF">FAES_3339</name>
</gene>
<dbReference type="HOGENOM" id="CLU_3381960_0_0_10"/>
<accession>I0KB44</accession>
<dbReference type="EMBL" id="HE796683">
    <property type="protein sequence ID" value="CCH01347.1"/>
    <property type="molecule type" value="Genomic_DNA"/>
</dbReference>
<reference evidence="1 2" key="1">
    <citation type="journal article" date="2012" name="J. Bacteriol.">
        <title>Genome Sequence of Fibrella aestuarina BUZ 2T, a Filamentous Marine Bacterium.</title>
        <authorList>
            <person name="Filippini M."/>
            <person name="Qi W."/>
            <person name="Blom J."/>
            <person name="Goesmann A."/>
            <person name="Smits T.H."/>
            <person name="Bagheri H.C."/>
        </authorList>
    </citation>
    <scope>NUCLEOTIDE SEQUENCE [LARGE SCALE GENOMIC DNA]</scope>
    <source>
        <strain evidence="2">BUZ 2T</strain>
    </source>
</reference>
<name>I0KB44_9BACT</name>
<sequence>MFGVSTMAIFMAGLRQYSGYAPTQIPLNTAELA</sequence>
<evidence type="ECO:0000313" key="1">
    <source>
        <dbReference type="EMBL" id="CCH01347.1"/>
    </source>
</evidence>
<keyword evidence="2" id="KW-1185">Reference proteome</keyword>
<proteinExistence type="predicted"/>
<dbReference type="KEGG" id="fae:FAES_3339"/>
<dbReference type="Proteomes" id="UP000011058">
    <property type="component" value="Chromosome"/>
</dbReference>
<organism evidence="1 2">
    <name type="scientific">Fibrella aestuarina BUZ 2</name>
    <dbReference type="NCBI Taxonomy" id="1166018"/>
    <lineage>
        <taxon>Bacteria</taxon>
        <taxon>Pseudomonadati</taxon>
        <taxon>Bacteroidota</taxon>
        <taxon>Cytophagia</taxon>
        <taxon>Cytophagales</taxon>
        <taxon>Spirosomataceae</taxon>
        <taxon>Fibrella</taxon>
    </lineage>
</organism>